<feature type="domain" description="CBS" evidence="2">
    <location>
        <begin position="23"/>
        <end position="85"/>
    </location>
</feature>
<dbReference type="PROSITE" id="PS51371">
    <property type="entry name" value="CBS"/>
    <property type="match status" value="1"/>
</dbReference>
<gene>
    <name evidence="3" type="ORF">GCM10007884_44730</name>
    <name evidence="4" type="ORF">GGR33_001509</name>
</gene>
<reference evidence="3" key="4">
    <citation type="submission" date="2023-01" db="EMBL/GenBank/DDBJ databases">
        <title>Draft genome sequence of Methylobacterium brachythecii strain NBRC 107710.</title>
        <authorList>
            <person name="Sun Q."/>
            <person name="Mori K."/>
        </authorList>
    </citation>
    <scope>NUCLEOTIDE SEQUENCE</scope>
    <source>
        <strain evidence="3">NBRC 107710</strain>
    </source>
</reference>
<dbReference type="InterPro" id="IPR000644">
    <property type="entry name" value="CBS_dom"/>
</dbReference>
<accession>A0A7W6AG35</accession>
<evidence type="ECO:0000259" key="2">
    <source>
        <dbReference type="PROSITE" id="PS51371"/>
    </source>
</evidence>
<organism evidence="4 5">
    <name type="scientific">Methylobacterium brachythecii</name>
    <dbReference type="NCBI Taxonomy" id="1176177"/>
    <lineage>
        <taxon>Bacteria</taxon>
        <taxon>Pseudomonadati</taxon>
        <taxon>Pseudomonadota</taxon>
        <taxon>Alphaproteobacteria</taxon>
        <taxon>Hyphomicrobiales</taxon>
        <taxon>Methylobacteriaceae</taxon>
        <taxon>Methylobacterium</taxon>
    </lineage>
</organism>
<evidence type="ECO:0000313" key="6">
    <source>
        <dbReference type="Proteomes" id="UP001156881"/>
    </source>
</evidence>
<reference evidence="6" key="2">
    <citation type="journal article" date="2019" name="Int. J. Syst. Evol. Microbiol.">
        <title>The Global Catalogue of Microorganisms (GCM) 10K type strain sequencing project: providing services to taxonomists for standard genome sequencing and annotation.</title>
        <authorList>
            <consortium name="The Broad Institute Genomics Platform"/>
            <consortium name="The Broad Institute Genome Sequencing Center for Infectious Disease"/>
            <person name="Wu L."/>
            <person name="Ma J."/>
        </authorList>
    </citation>
    <scope>NUCLEOTIDE SEQUENCE [LARGE SCALE GENOMIC DNA]</scope>
    <source>
        <strain evidence="6">NBRC 107710</strain>
    </source>
</reference>
<dbReference type="SUPFAM" id="SSF54631">
    <property type="entry name" value="CBS-domain pair"/>
    <property type="match status" value="1"/>
</dbReference>
<dbReference type="AlphaFoldDB" id="A0A7W6AG35"/>
<sequence>MDRPHVKVAAIGRSAVDRGTGQARDAVGVPRVHVDSSVGDAARLLARSGVGALLVVDGHGQEASVVGLLTERDIFRALSARGPDVYGHRVWLITEHDFPAIDVAASPRDRLQAFCDRKVDHIALMDGFRVSGVLSIWDCACADLRA</sequence>
<protein>
    <submittedName>
        <fullName evidence="4">CBS domain-containing protein</fullName>
    </submittedName>
</protein>
<reference evidence="4 5" key="3">
    <citation type="submission" date="2020-08" db="EMBL/GenBank/DDBJ databases">
        <title>Genomic Encyclopedia of Type Strains, Phase IV (KMG-IV): sequencing the most valuable type-strain genomes for metagenomic binning, comparative biology and taxonomic classification.</title>
        <authorList>
            <person name="Goeker M."/>
        </authorList>
    </citation>
    <scope>NUCLEOTIDE SEQUENCE [LARGE SCALE GENOMIC DNA]</scope>
    <source>
        <strain evidence="4 5">DSM 24105</strain>
    </source>
</reference>
<evidence type="ECO:0000313" key="5">
    <source>
        <dbReference type="Proteomes" id="UP000517759"/>
    </source>
</evidence>
<dbReference type="SMART" id="SM00116">
    <property type="entry name" value="CBS"/>
    <property type="match status" value="1"/>
</dbReference>
<keyword evidence="1" id="KW-0129">CBS domain</keyword>
<dbReference type="InterPro" id="IPR046342">
    <property type="entry name" value="CBS_dom_sf"/>
</dbReference>
<proteinExistence type="predicted"/>
<name>A0A7W6AG35_9HYPH</name>
<dbReference type="Proteomes" id="UP000517759">
    <property type="component" value="Unassembled WGS sequence"/>
</dbReference>
<dbReference type="EMBL" id="BSPG01000043">
    <property type="protein sequence ID" value="GLS46479.1"/>
    <property type="molecule type" value="Genomic_DNA"/>
</dbReference>
<dbReference type="EMBL" id="JACIDN010000002">
    <property type="protein sequence ID" value="MBB3902023.1"/>
    <property type="molecule type" value="Genomic_DNA"/>
</dbReference>
<comment type="caution">
    <text evidence="4">The sequence shown here is derived from an EMBL/GenBank/DDBJ whole genome shotgun (WGS) entry which is preliminary data.</text>
</comment>
<keyword evidence="6" id="KW-1185">Reference proteome</keyword>
<evidence type="ECO:0000313" key="3">
    <source>
        <dbReference type="EMBL" id="GLS46479.1"/>
    </source>
</evidence>
<dbReference type="Proteomes" id="UP001156881">
    <property type="component" value="Unassembled WGS sequence"/>
</dbReference>
<dbReference type="RefSeq" id="WP_183503408.1">
    <property type="nucleotide sequence ID" value="NZ_JACIDN010000002.1"/>
</dbReference>
<evidence type="ECO:0000256" key="1">
    <source>
        <dbReference type="PROSITE-ProRule" id="PRU00703"/>
    </source>
</evidence>
<reference evidence="3" key="1">
    <citation type="journal article" date="2014" name="Int. J. Syst. Evol. Microbiol.">
        <title>Complete genome of a new Firmicutes species belonging to the dominant human colonic microbiota ('Ruminococcus bicirculans') reveals two chromosomes and a selective capacity to utilize plant glucans.</title>
        <authorList>
            <consortium name="NISC Comparative Sequencing Program"/>
            <person name="Wegmann U."/>
            <person name="Louis P."/>
            <person name="Goesmann A."/>
            <person name="Henrissat B."/>
            <person name="Duncan S.H."/>
            <person name="Flint H.J."/>
        </authorList>
    </citation>
    <scope>NUCLEOTIDE SEQUENCE</scope>
    <source>
        <strain evidence="3">NBRC 107710</strain>
    </source>
</reference>
<evidence type="ECO:0000313" key="4">
    <source>
        <dbReference type="EMBL" id="MBB3902023.1"/>
    </source>
</evidence>
<dbReference type="Pfam" id="PF00571">
    <property type="entry name" value="CBS"/>
    <property type="match status" value="1"/>
</dbReference>
<dbReference type="Gene3D" id="3.10.580.10">
    <property type="entry name" value="CBS-domain"/>
    <property type="match status" value="1"/>
</dbReference>